<dbReference type="InterPro" id="IPR011335">
    <property type="entry name" value="Restrct_endonuc-II-like"/>
</dbReference>
<dbReference type="InterPro" id="IPR014428">
    <property type="entry name" value="Hjc_arc"/>
</dbReference>
<evidence type="ECO:0000256" key="10">
    <source>
        <dbReference type="ARBA" id="ARBA00029354"/>
    </source>
</evidence>
<comment type="similarity">
    <text evidence="11">Belongs to the Holliday junction resolvase Hjc family.</text>
</comment>
<evidence type="ECO:0000256" key="6">
    <source>
        <dbReference type="ARBA" id="ARBA00022842"/>
    </source>
</evidence>
<gene>
    <name evidence="11" type="primary">hjc</name>
    <name evidence="12" type="ordered locus">Calag_0883</name>
</gene>
<dbReference type="KEGG" id="clg:Calag_0883"/>
<dbReference type="PANTHER" id="PTHR39651">
    <property type="entry name" value="HOLLIDAY JUNCTION RESOLVASE HJC"/>
    <property type="match status" value="1"/>
</dbReference>
<evidence type="ECO:0000256" key="5">
    <source>
        <dbReference type="ARBA" id="ARBA00022801"/>
    </source>
</evidence>
<accession>L0A9Q8</accession>
<dbReference type="EC" id="3.1.21.10" evidence="11"/>
<dbReference type="STRING" id="1056495.Calag_0883"/>
<feature type="active site" evidence="11">
    <location>
        <position position="40"/>
    </location>
</feature>
<evidence type="ECO:0000256" key="2">
    <source>
        <dbReference type="ARBA" id="ARBA00022723"/>
    </source>
</evidence>
<evidence type="ECO:0000256" key="1">
    <source>
        <dbReference type="ARBA" id="ARBA00022722"/>
    </source>
</evidence>
<protein>
    <recommendedName>
        <fullName evidence="11">Crossover junction endodeoxyribonuclease Hjc</fullName>
        <shortName evidence="11">Hjc</shortName>
        <ecNumber evidence="11">3.1.21.10</ecNumber>
    </recommendedName>
    <alternativeName>
        <fullName evidence="11">Holliday junction resolvase Hjc</fullName>
    </alternativeName>
</protein>
<dbReference type="GO" id="GO:0006281">
    <property type="term" value="P:DNA repair"/>
    <property type="evidence" value="ECO:0007669"/>
    <property type="project" value="UniProtKB-UniRule"/>
</dbReference>
<keyword evidence="8 11" id="KW-0233">DNA recombination</keyword>
<evidence type="ECO:0000256" key="8">
    <source>
        <dbReference type="ARBA" id="ARBA00023172"/>
    </source>
</evidence>
<keyword evidence="7 11" id="KW-0238">DNA-binding</keyword>
<evidence type="ECO:0000256" key="7">
    <source>
        <dbReference type="ARBA" id="ARBA00023125"/>
    </source>
</evidence>
<dbReference type="Proteomes" id="UP000010469">
    <property type="component" value="Chromosome"/>
</dbReference>
<keyword evidence="2 11" id="KW-0479">Metal-binding</keyword>
<dbReference type="PIRSF" id="PIRSF004985">
    <property type="entry name" value="Hlld_jn_rslvs_ar"/>
    <property type="match status" value="1"/>
</dbReference>
<dbReference type="GO" id="GO:0008821">
    <property type="term" value="F:crossover junction DNA endonuclease activity"/>
    <property type="evidence" value="ECO:0007669"/>
    <property type="project" value="UniProtKB-UniRule"/>
</dbReference>
<dbReference type="EMBL" id="CP003378">
    <property type="protein sequence ID" value="AFZ70623.1"/>
    <property type="molecule type" value="Genomic_DNA"/>
</dbReference>
<dbReference type="PANTHER" id="PTHR39651:SF1">
    <property type="entry name" value="HOLLIDAY JUNCTION RESOLVASE HJC"/>
    <property type="match status" value="1"/>
</dbReference>
<dbReference type="GO" id="GO:0000287">
    <property type="term" value="F:magnesium ion binding"/>
    <property type="evidence" value="ECO:0007669"/>
    <property type="project" value="UniProtKB-UniRule"/>
</dbReference>
<comment type="function">
    <text evidence="11">A structure-specific endonuclease that resolves Holliday junction (HJ) intermediates during genetic recombination. Cleaves 4-way DNA junctions introducing paired nicks in opposing strands, leaving a 5'-terminal phosphate and a 3'-terminal hydroxyl group that are subsequently ligated to produce recombinant products.</text>
</comment>
<organism evidence="12 13">
    <name type="scientific">Caldisphaera lagunensis (strain DSM 15908 / JCM 11604 / ANMR 0165 / IC-154)</name>
    <dbReference type="NCBI Taxonomy" id="1056495"/>
    <lineage>
        <taxon>Archaea</taxon>
        <taxon>Thermoproteota</taxon>
        <taxon>Thermoprotei</taxon>
        <taxon>Acidilobales</taxon>
        <taxon>Caldisphaeraceae</taxon>
        <taxon>Caldisphaera</taxon>
    </lineage>
</organism>
<dbReference type="GO" id="GO:0006310">
    <property type="term" value="P:DNA recombination"/>
    <property type="evidence" value="ECO:0007669"/>
    <property type="project" value="UniProtKB-UniRule"/>
</dbReference>
<evidence type="ECO:0000256" key="9">
    <source>
        <dbReference type="ARBA" id="ARBA00023204"/>
    </source>
</evidence>
<evidence type="ECO:0000256" key="11">
    <source>
        <dbReference type="HAMAP-Rule" id="MF_01490"/>
    </source>
</evidence>
<dbReference type="SUPFAM" id="SSF52980">
    <property type="entry name" value="Restriction endonuclease-like"/>
    <property type="match status" value="1"/>
</dbReference>
<comment type="catalytic activity">
    <reaction evidence="10 11">
        <text>Endonucleolytic cleavage at a junction such as a reciprocal single-stranded crossover between two homologous DNA duplexes (Holliday junction).</text>
        <dbReference type="EC" id="3.1.21.10"/>
    </reaction>
</comment>
<dbReference type="HAMAP" id="MF_01490">
    <property type="entry name" value="HJ_Resolv_Hjc"/>
    <property type="match status" value="1"/>
</dbReference>
<dbReference type="InParanoid" id="L0A9Q8"/>
<dbReference type="InterPro" id="IPR011856">
    <property type="entry name" value="tRNA_endonuc-like_dom_sf"/>
</dbReference>
<evidence type="ECO:0000256" key="4">
    <source>
        <dbReference type="ARBA" id="ARBA00022763"/>
    </source>
</evidence>
<dbReference type="GO" id="GO:0003677">
    <property type="term" value="F:DNA binding"/>
    <property type="evidence" value="ECO:0007669"/>
    <property type="project" value="UniProtKB-KW"/>
</dbReference>
<reference evidence="13" key="1">
    <citation type="submission" date="2012-03" db="EMBL/GenBank/DDBJ databases">
        <title>Complete genome of Caldisphaera lagunensis DSM 15908.</title>
        <authorList>
            <person name="Lucas S."/>
            <person name="Copeland A."/>
            <person name="Lapidus A."/>
            <person name="Glavina del Rio T."/>
            <person name="Dalin E."/>
            <person name="Tice H."/>
            <person name="Bruce D."/>
            <person name="Goodwin L."/>
            <person name="Pitluck S."/>
            <person name="Peters L."/>
            <person name="Mikhailova N."/>
            <person name="Teshima H."/>
            <person name="Kyrpides N."/>
            <person name="Mavromatis K."/>
            <person name="Ivanova N."/>
            <person name="Brettin T."/>
            <person name="Detter J.C."/>
            <person name="Han C."/>
            <person name="Larimer F."/>
            <person name="Land M."/>
            <person name="Hauser L."/>
            <person name="Markowitz V."/>
            <person name="Cheng J.-F."/>
            <person name="Hugenholtz P."/>
            <person name="Woyke T."/>
            <person name="Wu D."/>
            <person name="Spring S."/>
            <person name="Schroeder M."/>
            <person name="Brambilla E."/>
            <person name="Klenk H.-P."/>
            <person name="Eisen J.A."/>
        </authorList>
    </citation>
    <scope>NUCLEOTIDE SEQUENCE [LARGE SCALE GENOMIC DNA]</scope>
    <source>
        <strain evidence="13">DSM 15908 / JCM 11604 / IC-154</strain>
    </source>
</reference>
<evidence type="ECO:0000313" key="13">
    <source>
        <dbReference type="Proteomes" id="UP000010469"/>
    </source>
</evidence>
<feature type="site" description="Transition state stabilizer" evidence="11">
    <location>
        <position position="66"/>
    </location>
</feature>
<dbReference type="Gene3D" id="3.40.1350.10">
    <property type="match status" value="1"/>
</dbReference>
<keyword evidence="1 11" id="KW-0540">Nuclease</keyword>
<comment type="subunit">
    <text evidence="11">Homodimer.</text>
</comment>
<dbReference type="CDD" id="cd00523">
    <property type="entry name" value="Holliday_junction_resolvase"/>
    <property type="match status" value="1"/>
</dbReference>
<dbReference type="Pfam" id="PF01870">
    <property type="entry name" value="Hjc"/>
    <property type="match status" value="1"/>
</dbReference>
<feature type="binding site" evidence="11">
    <location>
        <position position="51"/>
    </location>
    <ligand>
        <name>Mg(2+)</name>
        <dbReference type="ChEBI" id="CHEBI:18420"/>
    </ligand>
</feature>
<feature type="binding site" evidence="11">
    <location>
        <position position="20"/>
    </location>
    <ligand>
        <name>Mg(2+)</name>
        <dbReference type="ChEBI" id="CHEBI:18420"/>
    </ligand>
</feature>
<evidence type="ECO:0000313" key="12">
    <source>
        <dbReference type="EMBL" id="AFZ70623.1"/>
    </source>
</evidence>
<keyword evidence="6 11" id="KW-0460">Magnesium</keyword>
<keyword evidence="3 11" id="KW-0255">Endonuclease</keyword>
<comment type="cofactor">
    <cofactor evidence="11">
        <name>Mg(2+)</name>
        <dbReference type="ChEBI" id="CHEBI:18420"/>
    </cofactor>
    <text evidence="11">Binds 1 Mg(2+) ion per subunit.</text>
</comment>
<keyword evidence="5 11" id="KW-0378">Hydrolase</keyword>
<sequence>MFIIKSVRKLRVKAKATRLENDLANLLWENGFAVVRGPSSGAGVSKRYQPDLIAIKEGKILVIEVKSKSKEGPLYIDSSQILNLLEFAKRANGIPIIAFKLSRKEWRFHLLDKLESTGVNFKLENPSEGLKYRDLEEFMIKKHKEILEFMKNS</sequence>
<dbReference type="eggNOG" id="arCOG00919">
    <property type="taxonomic scope" value="Archaea"/>
</dbReference>
<keyword evidence="13" id="KW-1185">Reference proteome</keyword>
<name>L0A9Q8_CALLD</name>
<dbReference type="NCBIfam" id="NF040854">
    <property type="entry name" value="Hol_resolv_Hjc"/>
    <property type="match status" value="1"/>
</dbReference>
<evidence type="ECO:0000256" key="3">
    <source>
        <dbReference type="ARBA" id="ARBA00022759"/>
    </source>
</evidence>
<keyword evidence="9 11" id="KW-0234">DNA repair</keyword>
<proteinExistence type="inferred from homology"/>
<dbReference type="AlphaFoldDB" id="L0A9Q8"/>
<dbReference type="HOGENOM" id="CLU_139546_1_0_2"/>
<keyword evidence="4 11" id="KW-0227">DNA damage</keyword>
<dbReference type="InterPro" id="IPR002732">
    <property type="entry name" value="Hjc"/>
</dbReference>
<feature type="binding site" evidence="11">
    <location>
        <position position="64"/>
    </location>
    <ligand>
        <name>Mg(2+)</name>
        <dbReference type="ChEBI" id="CHEBI:18420"/>
    </ligand>
</feature>